<dbReference type="GO" id="GO:1902201">
    <property type="term" value="P:negative regulation of bacterial-type flagellum-dependent cell motility"/>
    <property type="evidence" value="ECO:0007669"/>
    <property type="project" value="TreeGrafter"/>
</dbReference>
<reference evidence="7" key="1">
    <citation type="submission" date="2018-08" db="EMBL/GenBank/DDBJ databases">
        <title>Thalassotalea euphylliae genome.</title>
        <authorList>
            <person name="Summers S."/>
            <person name="Rice S.A."/>
            <person name="Freckelton M.L."/>
            <person name="Nedved B.T."/>
            <person name="Hadfield M.G."/>
        </authorList>
    </citation>
    <scope>NUCLEOTIDE SEQUENCE [LARGE SCALE GENOMIC DNA]</scope>
    <source>
        <strain evidence="7">H3</strain>
    </source>
</reference>
<evidence type="ECO:0000313" key="6">
    <source>
        <dbReference type="EMBL" id="REL30414.1"/>
    </source>
</evidence>
<dbReference type="EC" id="2.7.7.65" evidence="1"/>
<dbReference type="Proteomes" id="UP000256899">
    <property type="component" value="Unassembled WGS sequence"/>
</dbReference>
<feature type="domain" description="GGDEF" evidence="5">
    <location>
        <begin position="302"/>
        <end position="435"/>
    </location>
</feature>
<accession>A0A3E0U107</accession>
<dbReference type="Gene3D" id="3.30.70.270">
    <property type="match status" value="1"/>
</dbReference>
<comment type="catalytic activity">
    <reaction evidence="2">
        <text>2 GTP = 3',3'-c-di-GMP + 2 diphosphate</text>
        <dbReference type="Rhea" id="RHEA:24898"/>
        <dbReference type="ChEBI" id="CHEBI:33019"/>
        <dbReference type="ChEBI" id="CHEBI:37565"/>
        <dbReference type="ChEBI" id="CHEBI:58805"/>
        <dbReference type="EC" id="2.7.7.65"/>
    </reaction>
</comment>
<feature type="transmembrane region" description="Helical" evidence="4">
    <location>
        <begin position="6"/>
        <end position="28"/>
    </location>
</feature>
<gene>
    <name evidence="6" type="ORF">DXX94_06665</name>
</gene>
<keyword evidence="4" id="KW-1133">Transmembrane helix</keyword>
<evidence type="ECO:0000256" key="3">
    <source>
        <dbReference type="SAM" id="Coils"/>
    </source>
</evidence>
<dbReference type="EMBL" id="QUOT01000001">
    <property type="protein sequence ID" value="REL30414.1"/>
    <property type="molecule type" value="Genomic_DNA"/>
</dbReference>
<dbReference type="InterPro" id="IPR000160">
    <property type="entry name" value="GGDEF_dom"/>
</dbReference>
<dbReference type="InterPro" id="IPR050469">
    <property type="entry name" value="Diguanylate_Cyclase"/>
</dbReference>
<keyword evidence="4" id="KW-0472">Membrane</keyword>
<dbReference type="GO" id="GO:0052621">
    <property type="term" value="F:diguanylate cyclase activity"/>
    <property type="evidence" value="ECO:0007669"/>
    <property type="project" value="UniProtKB-EC"/>
</dbReference>
<evidence type="ECO:0000313" key="7">
    <source>
        <dbReference type="Proteomes" id="UP000256899"/>
    </source>
</evidence>
<keyword evidence="4" id="KW-0812">Transmembrane</keyword>
<dbReference type="CDD" id="cd01949">
    <property type="entry name" value="GGDEF"/>
    <property type="match status" value="1"/>
</dbReference>
<dbReference type="GO" id="GO:0005886">
    <property type="term" value="C:plasma membrane"/>
    <property type="evidence" value="ECO:0007669"/>
    <property type="project" value="TreeGrafter"/>
</dbReference>
<dbReference type="PROSITE" id="PS50887">
    <property type="entry name" value="GGDEF"/>
    <property type="match status" value="1"/>
</dbReference>
<organism evidence="6 7">
    <name type="scientific">Thalassotalea euphylliae</name>
    <dbReference type="NCBI Taxonomy" id="1655234"/>
    <lineage>
        <taxon>Bacteria</taxon>
        <taxon>Pseudomonadati</taxon>
        <taxon>Pseudomonadota</taxon>
        <taxon>Gammaproteobacteria</taxon>
        <taxon>Alteromonadales</taxon>
        <taxon>Colwelliaceae</taxon>
        <taxon>Thalassotalea</taxon>
    </lineage>
</organism>
<dbReference type="GO" id="GO:0043709">
    <property type="term" value="P:cell adhesion involved in single-species biofilm formation"/>
    <property type="evidence" value="ECO:0007669"/>
    <property type="project" value="TreeGrafter"/>
</dbReference>
<dbReference type="InterPro" id="IPR029787">
    <property type="entry name" value="Nucleotide_cyclase"/>
</dbReference>
<dbReference type="SMART" id="SM00267">
    <property type="entry name" value="GGDEF"/>
    <property type="match status" value="1"/>
</dbReference>
<proteinExistence type="predicted"/>
<protein>
    <recommendedName>
        <fullName evidence="1">diguanylate cyclase</fullName>
        <ecNumber evidence="1">2.7.7.65</ecNumber>
    </recommendedName>
</protein>
<feature type="transmembrane region" description="Helical" evidence="4">
    <location>
        <begin position="242"/>
        <end position="259"/>
    </location>
</feature>
<evidence type="ECO:0000256" key="2">
    <source>
        <dbReference type="ARBA" id="ARBA00034247"/>
    </source>
</evidence>
<comment type="caution">
    <text evidence="6">The sequence shown here is derived from an EMBL/GenBank/DDBJ whole genome shotgun (WGS) entry which is preliminary data.</text>
</comment>
<feature type="coiled-coil region" evidence="3">
    <location>
        <begin position="193"/>
        <end position="241"/>
    </location>
</feature>
<dbReference type="AlphaFoldDB" id="A0A3E0U107"/>
<keyword evidence="7" id="KW-1185">Reference proteome</keyword>
<dbReference type="Pfam" id="PF00990">
    <property type="entry name" value="GGDEF"/>
    <property type="match status" value="1"/>
</dbReference>
<dbReference type="InterPro" id="IPR043128">
    <property type="entry name" value="Rev_trsase/Diguanyl_cyclase"/>
</dbReference>
<dbReference type="NCBIfam" id="TIGR00254">
    <property type="entry name" value="GGDEF"/>
    <property type="match status" value="1"/>
</dbReference>
<feature type="transmembrane region" description="Helical" evidence="4">
    <location>
        <begin position="40"/>
        <end position="64"/>
    </location>
</feature>
<dbReference type="SUPFAM" id="SSF55073">
    <property type="entry name" value="Nucleotide cyclase"/>
    <property type="match status" value="1"/>
</dbReference>
<dbReference type="PANTHER" id="PTHR45138">
    <property type="entry name" value="REGULATORY COMPONENTS OF SENSORY TRANSDUCTION SYSTEM"/>
    <property type="match status" value="1"/>
</dbReference>
<evidence type="ECO:0000256" key="4">
    <source>
        <dbReference type="SAM" id="Phobius"/>
    </source>
</evidence>
<dbReference type="PANTHER" id="PTHR45138:SF9">
    <property type="entry name" value="DIGUANYLATE CYCLASE DGCM-RELATED"/>
    <property type="match status" value="1"/>
</dbReference>
<name>A0A3E0U107_9GAMM</name>
<keyword evidence="3" id="KW-0175">Coiled coil</keyword>
<evidence type="ECO:0000256" key="1">
    <source>
        <dbReference type="ARBA" id="ARBA00012528"/>
    </source>
</evidence>
<sequence>MQLMSRQLLGFIQGTNVFWRFLILAVSAPDKSLSRMIKNASLLCLPLALTIFVAPIYFAVAYALPIPQEQVLEMPVSEQVLSLVGAVEAKRVKNSTDFNLQAANITANNDAERILLHYCRGLVALQNKQFDNSVDALEKANNLLAKLPEQLQASAPFYHYYQALSDAYVGLGNYQQGYHYRRTYLIKFAEEFEHTEQLQLAQLEERYQIKQREQVNLLLAEQSKLKQAEVARIELKKQEQERYAIILMCICIVFLLMIFRQLQIRKKLKWLAKTDTLTGLSNRDHLFKIAHQLVERAHSNEQALSALVIDVDQLKRINNEFGYGVGDAVLQEVARLGQEVMRSRDIFAHLEAEEFIAVLPEADNVSAQAIANNFAAKISAKPLLVANHSIEVTVSIGIASLTEQIRDVDALIKAADDAMYLAKRSGNGQVASFNPTAQINAL</sequence>
<evidence type="ECO:0000259" key="5">
    <source>
        <dbReference type="PROSITE" id="PS50887"/>
    </source>
</evidence>